<dbReference type="Pfam" id="PF04966">
    <property type="entry name" value="OprB"/>
    <property type="match status" value="1"/>
</dbReference>
<dbReference type="GO" id="GO:0015288">
    <property type="term" value="F:porin activity"/>
    <property type="evidence" value="ECO:0007669"/>
    <property type="project" value="InterPro"/>
</dbReference>
<evidence type="ECO:0000313" key="4">
    <source>
        <dbReference type="Proteomes" id="UP000247792"/>
    </source>
</evidence>
<comment type="caution">
    <text evidence="3">The sequence shown here is derived from an EMBL/GenBank/DDBJ whole genome shotgun (WGS) entry which is preliminary data.</text>
</comment>
<dbReference type="InterPro" id="IPR038673">
    <property type="entry name" value="OprB_sf"/>
</dbReference>
<dbReference type="OrthoDB" id="545475at2"/>
<organism evidence="3 4">
    <name type="scientific">Undibacterium pigrum</name>
    <dbReference type="NCBI Taxonomy" id="401470"/>
    <lineage>
        <taxon>Bacteria</taxon>
        <taxon>Pseudomonadati</taxon>
        <taxon>Pseudomonadota</taxon>
        <taxon>Betaproteobacteria</taxon>
        <taxon>Burkholderiales</taxon>
        <taxon>Oxalobacteraceae</taxon>
        <taxon>Undibacterium</taxon>
    </lineage>
</organism>
<dbReference type="InterPro" id="IPR052932">
    <property type="entry name" value="OprB_Porin"/>
</dbReference>
<evidence type="ECO:0000256" key="2">
    <source>
        <dbReference type="RuleBase" id="RU363072"/>
    </source>
</evidence>
<keyword evidence="2" id="KW-0732">Signal</keyword>
<accession>A0A318JD29</accession>
<dbReference type="AlphaFoldDB" id="A0A318JD29"/>
<dbReference type="PANTHER" id="PTHR37944">
    <property type="entry name" value="PORIN B"/>
    <property type="match status" value="1"/>
</dbReference>
<dbReference type="GO" id="GO:0008643">
    <property type="term" value="P:carbohydrate transport"/>
    <property type="evidence" value="ECO:0007669"/>
    <property type="project" value="InterPro"/>
</dbReference>
<dbReference type="PANTHER" id="PTHR37944:SF1">
    <property type="entry name" value="PORIN B"/>
    <property type="match status" value="1"/>
</dbReference>
<feature type="chain" id="PRO_5016190199" evidence="2">
    <location>
        <begin position="29"/>
        <end position="428"/>
    </location>
</feature>
<dbReference type="GO" id="GO:0016020">
    <property type="term" value="C:membrane"/>
    <property type="evidence" value="ECO:0007669"/>
    <property type="project" value="InterPro"/>
</dbReference>
<dbReference type="InterPro" id="IPR007049">
    <property type="entry name" value="Carb-sel_porin_OprB"/>
</dbReference>
<comment type="similarity">
    <text evidence="1 2">Belongs to the OprB family.</text>
</comment>
<protein>
    <submittedName>
        <fullName evidence="3">Porin</fullName>
    </submittedName>
</protein>
<dbReference type="RefSeq" id="WP_110254917.1">
    <property type="nucleotide sequence ID" value="NZ_QJKB01000002.1"/>
</dbReference>
<dbReference type="EMBL" id="QJKB01000002">
    <property type="protein sequence ID" value="PXX45496.1"/>
    <property type="molecule type" value="Genomic_DNA"/>
</dbReference>
<reference evidence="3 4" key="1">
    <citation type="submission" date="2018-05" db="EMBL/GenBank/DDBJ databases">
        <title>Genomic Encyclopedia of Type Strains, Phase IV (KMG-IV): sequencing the most valuable type-strain genomes for metagenomic binning, comparative biology and taxonomic classification.</title>
        <authorList>
            <person name="Goeker M."/>
        </authorList>
    </citation>
    <scope>NUCLEOTIDE SEQUENCE [LARGE SCALE GENOMIC DNA]</scope>
    <source>
        <strain evidence="3 4">DSM 19792</strain>
    </source>
</reference>
<keyword evidence="4" id="KW-1185">Reference proteome</keyword>
<evidence type="ECO:0000313" key="3">
    <source>
        <dbReference type="EMBL" id="PXX45496.1"/>
    </source>
</evidence>
<feature type="signal peptide" evidence="2">
    <location>
        <begin position="1"/>
        <end position="28"/>
    </location>
</feature>
<dbReference type="Proteomes" id="UP000247792">
    <property type="component" value="Unassembled WGS sequence"/>
</dbReference>
<dbReference type="Gene3D" id="2.40.160.180">
    <property type="entry name" value="Carbohydrate-selective porin OprB"/>
    <property type="match status" value="1"/>
</dbReference>
<proteinExistence type="inferred from homology"/>
<gene>
    <name evidence="3" type="ORF">DFR42_102724</name>
</gene>
<evidence type="ECO:0000256" key="1">
    <source>
        <dbReference type="ARBA" id="ARBA00008769"/>
    </source>
</evidence>
<name>A0A318JD29_9BURK</name>
<sequence length="428" mass="47252">MRKTLKSGIFSMGLLLCLNCAMHIPAHAAEDGTDLNLTTLTGDWNGQRQAWLDQGISLDFTHRSDIVRNQDGGIATGTRWLSYTDARIRLDLNKLAGWEGWTAYTQYHSELGGKPNLQKTGSLIGVDNIEVRTNTAQFSALWLEKSMLDDRLAMLVGLYAIDSEFYVTDSSGVFLQPAMGMNISVGQTGKNGPPIYPMASFGTRLRYKSADKNTYVQMALLDGVPGDPANPRGSHIKFDKGDGVLLMAEAGHYGEKPGGDEKAINKTAIGMWRYSASFDDLISLDANGKPVQRKNFGWYILTERTLLPKAGHPGQGLQGFLRFGTAQKDINQSDWSVNMGLNYVGLFDGRGEDQLALGMTYAHASEKYRKLNKADNFESVVEATYKMQIRPWLVIQPVVQCVFNPNMDTKLKKSLGAKFENGSGVLRI</sequence>